<sequence>MPVPKKEINYKEFHSLCKEFLLYFEGYVRDASSPMHRIITLYSNLEEVIFGKIKTHSWV</sequence>
<evidence type="ECO:0000313" key="1">
    <source>
        <dbReference type="EMBL" id="KKK79642.1"/>
    </source>
</evidence>
<gene>
    <name evidence="1" type="ORF">LCGC14_2831440</name>
</gene>
<dbReference type="AlphaFoldDB" id="A0A0F8YDY4"/>
<comment type="caution">
    <text evidence="1">The sequence shown here is derived from an EMBL/GenBank/DDBJ whole genome shotgun (WGS) entry which is preliminary data.</text>
</comment>
<name>A0A0F8YDY4_9ZZZZ</name>
<proteinExistence type="predicted"/>
<organism evidence="1">
    <name type="scientific">marine sediment metagenome</name>
    <dbReference type="NCBI Taxonomy" id="412755"/>
    <lineage>
        <taxon>unclassified sequences</taxon>
        <taxon>metagenomes</taxon>
        <taxon>ecological metagenomes</taxon>
    </lineage>
</organism>
<reference evidence="1" key="1">
    <citation type="journal article" date="2015" name="Nature">
        <title>Complex archaea that bridge the gap between prokaryotes and eukaryotes.</title>
        <authorList>
            <person name="Spang A."/>
            <person name="Saw J.H."/>
            <person name="Jorgensen S.L."/>
            <person name="Zaremba-Niedzwiedzka K."/>
            <person name="Martijn J."/>
            <person name="Lind A.E."/>
            <person name="van Eijk R."/>
            <person name="Schleper C."/>
            <person name="Guy L."/>
            <person name="Ettema T.J."/>
        </authorList>
    </citation>
    <scope>NUCLEOTIDE SEQUENCE</scope>
</reference>
<protein>
    <submittedName>
        <fullName evidence="1">Uncharacterized protein</fullName>
    </submittedName>
</protein>
<accession>A0A0F8YDY4</accession>
<dbReference type="EMBL" id="LAZR01053935">
    <property type="protein sequence ID" value="KKK79642.1"/>
    <property type="molecule type" value="Genomic_DNA"/>
</dbReference>